<sequence>MIQVFCARRGSGKTKRLIDLANSHVNNSKGDSVYIDDDSRPMRLLKRSIRFVTTKDFKVEDCKSFYGLLCGLISQNYDIENIYIDGLSNIVNCPISESTQLFGQLKELANKFSINLYINVNCDNTEDLPDFIREYVA</sequence>
<evidence type="ECO:0000313" key="2">
    <source>
        <dbReference type="Proteomes" id="UP000775179"/>
    </source>
</evidence>
<evidence type="ECO:0000313" key="1">
    <source>
        <dbReference type="EMBL" id="MBX7289792.1"/>
    </source>
</evidence>
<protein>
    <recommendedName>
        <fullName evidence="3">PilT-like ATPase</fullName>
    </recommendedName>
</protein>
<accession>A0ABD4REF6</accession>
<dbReference type="Proteomes" id="UP000775179">
    <property type="component" value="Unassembled WGS sequence"/>
</dbReference>
<evidence type="ECO:0008006" key="3">
    <source>
        <dbReference type="Google" id="ProtNLM"/>
    </source>
</evidence>
<reference evidence="1 2" key="1">
    <citation type="submission" date="2021-08" db="EMBL/GenBank/DDBJ databases">
        <title>Genome sequence analysis of Clostridium chauvoei strains of European origin and evaluation of typing options for outbreak investigations.</title>
        <authorList>
            <person name="Abdel-Glil M."/>
            <person name="Thomas P."/>
            <person name="Seyboldt C."/>
        </authorList>
    </citation>
    <scope>NUCLEOTIDE SEQUENCE [LARGE SCALE GENOMIC DNA]</scope>
    <source>
        <strain evidence="1 2">S0260-09</strain>
    </source>
</reference>
<gene>
    <name evidence="1" type="ORF">K4H94_01835</name>
</gene>
<comment type="caution">
    <text evidence="1">The sequence shown here is derived from an EMBL/GenBank/DDBJ whole genome shotgun (WGS) entry which is preliminary data.</text>
</comment>
<dbReference type="InterPro" id="IPR027417">
    <property type="entry name" value="P-loop_NTPase"/>
</dbReference>
<dbReference type="SUPFAM" id="SSF52540">
    <property type="entry name" value="P-loop containing nucleoside triphosphate hydrolases"/>
    <property type="match status" value="1"/>
</dbReference>
<proteinExistence type="predicted"/>
<dbReference type="EMBL" id="JAIFTX010000003">
    <property type="protein sequence ID" value="MBX7289792.1"/>
    <property type="molecule type" value="Genomic_DNA"/>
</dbReference>
<dbReference type="RefSeq" id="WP_021874963.1">
    <property type="nucleotide sequence ID" value="NZ_CP018624.1"/>
</dbReference>
<organism evidence="1 2">
    <name type="scientific">Clostridium chauvoei</name>
    <dbReference type="NCBI Taxonomy" id="46867"/>
    <lineage>
        <taxon>Bacteria</taxon>
        <taxon>Bacillati</taxon>
        <taxon>Bacillota</taxon>
        <taxon>Clostridia</taxon>
        <taxon>Eubacteriales</taxon>
        <taxon>Clostridiaceae</taxon>
        <taxon>Clostridium</taxon>
    </lineage>
</organism>
<name>A0ABD4REF6_9CLOT</name>
<dbReference type="KEGG" id="cchv:BTM20_03800"/>
<dbReference type="GeneID" id="66300976"/>
<dbReference type="AlphaFoldDB" id="A0ABD4REF6"/>